<dbReference type="SUPFAM" id="SSF89095">
    <property type="entry name" value="GatB/YqeY motif"/>
    <property type="match status" value="1"/>
</dbReference>
<protein>
    <recommendedName>
        <fullName evidence="1">Altered inheritance of mitochondria protein 41</fullName>
    </recommendedName>
</protein>
<dbReference type="STRING" id="1231657.A0A1Y1Y9H6"/>
<dbReference type="Gene3D" id="1.10.1510.10">
    <property type="entry name" value="Uncharacterised protein YqeY/AIM41 PF09424, N-terminal domain"/>
    <property type="match status" value="1"/>
</dbReference>
<dbReference type="InterPro" id="IPR042184">
    <property type="entry name" value="YqeY/Aim41_N"/>
</dbReference>
<comment type="similarity">
    <text evidence="1">Belongs to the AIM41 family.</text>
</comment>
<evidence type="ECO:0000256" key="1">
    <source>
        <dbReference type="RuleBase" id="RU365099"/>
    </source>
</evidence>
<organism evidence="2 3">
    <name type="scientific">Clohesyomyces aquaticus</name>
    <dbReference type="NCBI Taxonomy" id="1231657"/>
    <lineage>
        <taxon>Eukaryota</taxon>
        <taxon>Fungi</taxon>
        <taxon>Dikarya</taxon>
        <taxon>Ascomycota</taxon>
        <taxon>Pezizomycotina</taxon>
        <taxon>Dothideomycetes</taxon>
        <taxon>Pleosporomycetidae</taxon>
        <taxon>Pleosporales</taxon>
        <taxon>Lindgomycetaceae</taxon>
        <taxon>Clohesyomyces</taxon>
    </lineage>
</organism>
<dbReference type="Pfam" id="PF09424">
    <property type="entry name" value="YqeY"/>
    <property type="match status" value="1"/>
</dbReference>
<dbReference type="GO" id="GO:0005739">
    <property type="term" value="C:mitochondrion"/>
    <property type="evidence" value="ECO:0007669"/>
    <property type="project" value="UniProtKB-SubCell"/>
</dbReference>
<sequence length="153" mass="16322">VLPRLHSDLKTAMRSKQKTHLLVIRSLLSSITNASKTSSPITTDGALLTLLQRTIASSQSSIADFEKAGRSDLVEKEREQVGILQAYVDEIPVVGESEVEGVVRGCVEAGEAGDGKGGFGRVMGRVSKELKGKSEGRAVDMEMVKGVVERVLG</sequence>
<feature type="non-terminal residue" evidence="2">
    <location>
        <position position="153"/>
    </location>
</feature>
<evidence type="ECO:0000313" key="3">
    <source>
        <dbReference type="Proteomes" id="UP000193144"/>
    </source>
</evidence>
<gene>
    <name evidence="1" type="primary">AIM41</name>
    <name evidence="2" type="ORF">BCR34DRAFT_447471</name>
</gene>
<accession>A0A1Y1Y9H6</accession>
<keyword evidence="3" id="KW-1185">Reference proteome</keyword>
<dbReference type="PANTHER" id="PTHR28055">
    <property type="entry name" value="ALTERED INHERITANCE OF MITOCHONDRIA PROTEIN 41, MITOCHONDRIAL"/>
    <property type="match status" value="1"/>
</dbReference>
<comment type="caution">
    <text evidence="2">The sequence shown here is derived from an EMBL/GenBank/DDBJ whole genome shotgun (WGS) entry which is preliminary data.</text>
</comment>
<proteinExistence type="inferred from homology"/>
<dbReference type="PANTHER" id="PTHR28055:SF1">
    <property type="entry name" value="ALTERED INHERITANCE OF MITOCHONDRIA PROTEIN 41, MITOCHONDRIAL"/>
    <property type="match status" value="1"/>
</dbReference>
<dbReference type="Proteomes" id="UP000193144">
    <property type="component" value="Unassembled WGS sequence"/>
</dbReference>
<feature type="non-terminal residue" evidence="2">
    <location>
        <position position="1"/>
    </location>
</feature>
<dbReference type="InterPro" id="IPR003789">
    <property type="entry name" value="Asn/Gln_tRNA_amidoTrase-B-like"/>
</dbReference>
<dbReference type="Gene3D" id="1.10.10.410">
    <property type="match status" value="1"/>
</dbReference>
<keyword evidence="1" id="KW-0496">Mitochondrion</keyword>
<dbReference type="GO" id="GO:0016884">
    <property type="term" value="F:carbon-nitrogen ligase activity, with glutamine as amido-N-donor"/>
    <property type="evidence" value="ECO:0007669"/>
    <property type="project" value="UniProtKB-UniRule"/>
</dbReference>
<dbReference type="OrthoDB" id="538640at2759"/>
<dbReference type="InterPro" id="IPR019004">
    <property type="entry name" value="YqeY/Aim41"/>
</dbReference>
<dbReference type="EMBL" id="MCFA01000303">
    <property type="protein sequence ID" value="ORX94647.1"/>
    <property type="molecule type" value="Genomic_DNA"/>
</dbReference>
<comment type="subcellular location">
    <subcellularLocation>
        <location evidence="1">Mitochondrion</location>
    </subcellularLocation>
</comment>
<evidence type="ECO:0000313" key="2">
    <source>
        <dbReference type="EMBL" id="ORX94647.1"/>
    </source>
</evidence>
<dbReference type="InterPro" id="IPR023168">
    <property type="entry name" value="GatB_Yqey_C_2"/>
</dbReference>
<reference evidence="2 3" key="1">
    <citation type="submission" date="2016-07" db="EMBL/GenBank/DDBJ databases">
        <title>Pervasive Adenine N6-methylation of Active Genes in Fungi.</title>
        <authorList>
            <consortium name="DOE Joint Genome Institute"/>
            <person name="Mondo S.J."/>
            <person name="Dannebaum R.O."/>
            <person name="Kuo R.C."/>
            <person name="Labutti K."/>
            <person name="Haridas S."/>
            <person name="Kuo A."/>
            <person name="Salamov A."/>
            <person name="Ahrendt S.R."/>
            <person name="Lipzen A."/>
            <person name="Sullivan W."/>
            <person name="Andreopoulos W.B."/>
            <person name="Clum A."/>
            <person name="Lindquist E."/>
            <person name="Daum C."/>
            <person name="Ramamoorthy G.K."/>
            <person name="Gryganskyi A."/>
            <person name="Culley D."/>
            <person name="Magnuson J.K."/>
            <person name="James T.Y."/>
            <person name="O'Malley M.A."/>
            <person name="Stajich J.E."/>
            <person name="Spatafora J.W."/>
            <person name="Visel A."/>
            <person name="Grigoriev I.V."/>
        </authorList>
    </citation>
    <scope>NUCLEOTIDE SEQUENCE [LARGE SCALE GENOMIC DNA]</scope>
    <source>
        <strain evidence="2 3">CBS 115471</strain>
    </source>
</reference>
<dbReference type="AlphaFoldDB" id="A0A1Y1Y9H6"/>
<name>A0A1Y1Y9H6_9PLEO</name>